<accession>Q45728</accession>
<name>Q45728_BACTU</name>
<gene>
    <name evidence="1" type="primary">c53</name>
</gene>
<dbReference type="Gene3D" id="2.170.15.10">
    <property type="entry name" value="Proaerolysin, chain A, domain 3"/>
    <property type="match status" value="1"/>
</dbReference>
<dbReference type="Pfam" id="PF03318">
    <property type="entry name" value="ETX_MTX2"/>
    <property type="match status" value="1"/>
</dbReference>
<dbReference type="AlphaFoldDB" id="Q45728"/>
<sequence length="335" mass="36973">MKKSCDPNPVNQSTTTTFDLDDFLLNNMFNVTLQPANIWYYQDEWPYESPYVPTPTSDDLSKGCWFDAYVPTCRYDHAPGYTANTSGLMAEGTDLTEEIDSVAYATPYIADSYTFTNDGPITQEYQTLAYEQAVETSTSNTTTHGCRVGSTFGYSRNSTFTAKIRDTEKGFHLDVGAEYDFTNTNTFTTSTTTNVLVPSQVITVPSYCTAYVTMVLNKATYAKADVPLITTLSGRFFIDETDNSDEYFDIYPYVELVTTCCTGNCSQCVTDQLQLDAVNRTVIFDGLGSFEANIASNELIVRTKLVDNVTGATISEQAGRVPVVYGPSTTKVTTS</sequence>
<protein>
    <submittedName>
        <fullName evidence="1">Parasporal crystal protein C53</fullName>
    </submittedName>
</protein>
<dbReference type="SUPFAM" id="SSF56973">
    <property type="entry name" value="Aerolisin/ETX pore-forming domain"/>
    <property type="match status" value="1"/>
</dbReference>
<organism evidence="1">
    <name type="scientific">Bacillus thuringiensis</name>
    <dbReference type="NCBI Taxonomy" id="1428"/>
    <lineage>
        <taxon>Bacteria</taxon>
        <taxon>Bacillati</taxon>
        <taxon>Bacillota</taxon>
        <taxon>Bacilli</taxon>
        <taxon>Bacillales</taxon>
        <taxon>Bacillaceae</taxon>
        <taxon>Bacillus</taxon>
        <taxon>Bacillus cereus group</taxon>
    </lineage>
</organism>
<evidence type="ECO:0000313" key="1">
    <source>
        <dbReference type="EMBL" id="CAA67205.1"/>
    </source>
</evidence>
<dbReference type="EMBL" id="X98616">
    <property type="protein sequence ID" value="CAA67205.1"/>
    <property type="molecule type" value="Genomic_DNA"/>
</dbReference>
<dbReference type="InterPro" id="IPR004991">
    <property type="entry name" value="Aerolysin-like"/>
</dbReference>
<proteinExistence type="predicted"/>
<dbReference type="TCDB" id="1.C.5.3.1">
    <property type="family name" value="the channel-forming Epsilon-toxin (Epsilon-toxin) family"/>
</dbReference>
<dbReference type="CDD" id="cd20223">
    <property type="entry name" value="PFM_epsilon-toxin-like"/>
    <property type="match status" value="1"/>
</dbReference>
<reference evidence="1" key="1">
    <citation type="submission" date="1996-06" db="EMBL/GenBank/DDBJ databases">
        <authorList>
            <person name="Juarez-Perez V."/>
            <person name="Frutos R."/>
        </authorList>
    </citation>
    <scope>NUCLEOTIDE SEQUENCE</scope>
    <source>
        <strain evidence="1">273B</strain>
    </source>
</reference>